<evidence type="ECO:0000256" key="2">
    <source>
        <dbReference type="SAM" id="Phobius"/>
    </source>
</evidence>
<dbReference type="InterPro" id="IPR045584">
    <property type="entry name" value="Pilin-like"/>
</dbReference>
<dbReference type="STRING" id="1526571.AT746_13470"/>
<keyword evidence="4" id="KW-1185">Reference proteome</keyword>
<dbReference type="InterPro" id="IPR018247">
    <property type="entry name" value="EF_Hand_1_Ca_BS"/>
</dbReference>
<sequence>MRGFSLIELMITVAIIGIIASIAYPSYMSFMVSSNRGGAQSDLMALAAAMERHKAANFSYKGAADGGDTGAPAVFHAHSPSSEPAANKRYNLTIEQVSASGNSYRLKAEPVAGTPQADDGDLFYFSDGRKAWDKNNNGALAASEYCWSC</sequence>
<dbReference type="GO" id="GO:0043683">
    <property type="term" value="P:type IV pilus assembly"/>
    <property type="evidence" value="ECO:0007669"/>
    <property type="project" value="InterPro"/>
</dbReference>
<reference evidence="3 4" key="1">
    <citation type="submission" date="2015-12" db="EMBL/GenBank/DDBJ databases">
        <title>Complete genome of Lacimicrobium alkaliphilum KCTC 32984.</title>
        <authorList>
            <person name="Kim S.-G."/>
            <person name="Lee Y.-J."/>
        </authorList>
    </citation>
    <scope>NUCLEOTIDE SEQUENCE [LARGE SCALE GENOMIC DNA]</scope>
    <source>
        <strain evidence="3 4">YelD216</strain>
    </source>
</reference>
<dbReference type="PRINTS" id="PR00813">
    <property type="entry name" value="BCTERIALGSPG"/>
</dbReference>
<dbReference type="PROSITE" id="PS00018">
    <property type="entry name" value="EF_HAND_1"/>
    <property type="match status" value="1"/>
</dbReference>
<dbReference type="InterPro" id="IPR012902">
    <property type="entry name" value="N_methyl_site"/>
</dbReference>
<keyword evidence="2" id="KW-0812">Transmembrane</keyword>
<keyword evidence="1" id="KW-0488">Methylation</keyword>
<dbReference type="EMBL" id="CP013650">
    <property type="protein sequence ID" value="ALT00467.1"/>
    <property type="molecule type" value="Genomic_DNA"/>
</dbReference>
<accession>A0A0U3ARF9</accession>
<dbReference type="InterPro" id="IPR031982">
    <property type="entry name" value="PilE-like"/>
</dbReference>
<organism evidence="3 4">
    <name type="scientific">Lacimicrobium alkaliphilum</name>
    <dbReference type="NCBI Taxonomy" id="1526571"/>
    <lineage>
        <taxon>Bacteria</taxon>
        <taxon>Pseudomonadati</taxon>
        <taxon>Pseudomonadota</taxon>
        <taxon>Gammaproteobacteria</taxon>
        <taxon>Alteromonadales</taxon>
        <taxon>Alteromonadaceae</taxon>
        <taxon>Lacimicrobium</taxon>
    </lineage>
</organism>
<dbReference type="SUPFAM" id="SSF54523">
    <property type="entry name" value="Pili subunits"/>
    <property type="match status" value="1"/>
</dbReference>
<dbReference type="OrthoDB" id="5296638at2"/>
<dbReference type="NCBIfam" id="TIGR02532">
    <property type="entry name" value="IV_pilin_GFxxxE"/>
    <property type="match status" value="1"/>
</dbReference>
<keyword evidence="2" id="KW-1133">Transmembrane helix</keyword>
<dbReference type="InterPro" id="IPR000983">
    <property type="entry name" value="Bac_GSPG_pilin"/>
</dbReference>
<protein>
    <submittedName>
        <fullName evidence="3">Prepilin cleavage protein</fullName>
    </submittedName>
</protein>
<evidence type="ECO:0000256" key="1">
    <source>
        <dbReference type="ARBA" id="ARBA00022481"/>
    </source>
</evidence>
<dbReference type="AlphaFoldDB" id="A0A0U3ARF9"/>
<dbReference type="Pfam" id="PF07963">
    <property type="entry name" value="N_methyl"/>
    <property type="match status" value="1"/>
</dbReference>
<dbReference type="Pfam" id="PF16732">
    <property type="entry name" value="ComP_DUS"/>
    <property type="match status" value="1"/>
</dbReference>
<evidence type="ECO:0000313" key="4">
    <source>
        <dbReference type="Proteomes" id="UP000068447"/>
    </source>
</evidence>
<dbReference type="GO" id="GO:0015628">
    <property type="term" value="P:protein secretion by the type II secretion system"/>
    <property type="evidence" value="ECO:0007669"/>
    <property type="project" value="InterPro"/>
</dbReference>
<dbReference type="Gene3D" id="3.30.700.10">
    <property type="entry name" value="Glycoprotein, Type 4 Pilin"/>
    <property type="match status" value="1"/>
</dbReference>
<dbReference type="PROSITE" id="PS00409">
    <property type="entry name" value="PROKAR_NTER_METHYL"/>
    <property type="match status" value="1"/>
</dbReference>
<dbReference type="KEGG" id="lal:AT746_13470"/>
<feature type="transmembrane region" description="Helical" evidence="2">
    <location>
        <begin position="6"/>
        <end position="27"/>
    </location>
</feature>
<evidence type="ECO:0000313" key="3">
    <source>
        <dbReference type="EMBL" id="ALT00467.1"/>
    </source>
</evidence>
<dbReference type="RefSeq" id="WP_062484233.1">
    <property type="nucleotide sequence ID" value="NZ_CP013650.1"/>
</dbReference>
<dbReference type="Proteomes" id="UP000068447">
    <property type="component" value="Chromosome"/>
</dbReference>
<proteinExistence type="predicted"/>
<name>A0A0U3ARF9_9ALTE</name>
<dbReference type="GO" id="GO:0015627">
    <property type="term" value="C:type II protein secretion system complex"/>
    <property type="evidence" value="ECO:0007669"/>
    <property type="project" value="InterPro"/>
</dbReference>
<gene>
    <name evidence="3" type="ORF">AT746_13470</name>
</gene>
<keyword evidence="2" id="KW-0472">Membrane</keyword>